<comment type="caution">
    <text evidence="1">The sequence shown here is derived from an EMBL/GenBank/DDBJ whole genome shotgun (WGS) entry which is preliminary data.</text>
</comment>
<dbReference type="Pfam" id="PF22531">
    <property type="entry name" value="DUF7002"/>
    <property type="match status" value="1"/>
</dbReference>
<sequence>MNVSDLVARYPYLFHMAERDTWSSIKAKGLLSTTAALDLYQVNGGARQTLERGHRPQKVTVGPAGDAIVLRDQIPMAPDRLEVALIDGTTPGEWYELLNGKVFMWAEEARLHRLLKARYYRHLEHDVLTIDAAKLMKVHAERVWLCPMNSGNTFPVPHRRGRDIFQRIDKYPTRATSGRPQKEVVEVVVDYSIPDIADFVVEVRRMQGDQVLHDIAL</sequence>
<dbReference type="EMBL" id="CAJZAI010000011">
    <property type="protein sequence ID" value="CAG9179971.1"/>
    <property type="molecule type" value="Genomic_DNA"/>
</dbReference>
<evidence type="ECO:0000313" key="1">
    <source>
        <dbReference type="EMBL" id="CAG9179971.1"/>
    </source>
</evidence>
<proteinExistence type="predicted"/>
<keyword evidence="2" id="KW-1185">Reference proteome</keyword>
<accession>A0ABN7Z6I9</accession>
<evidence type="ECO:0000313" key="2">
    <source>
        <dbReference type="Proteomes" id="UP000727654"/>
    </source>
</evidence>
<dbReference type="InterPro" id="IPR054271">
    <property type="entry name" value="DUF7002"/>
</dbReference>
<name>A0ABN7Z6I9_9BURK</name>
<dbReference type="Proteomes" id="UP000727654">
    <property type="component" value="Unassembled WGS sequence"/>
</dbReference>
<gene>
    <name evidence="1" type="ORF">LMG23992_04128</name>
</gene>
<protein>
    <submittedName>
        <fullName evidence="1">Uncharacterized protein</fullName>
    </submittedName>
</protein>
<organism evidence="1 2">
    <name type="scientific">Cupriavidus laharis</name>
    <dbReference type="NCBI Taxonomy" id="151654"/>
    <lineage>
        <taxon>Bacteria</taxon>
        <taxon>Pseudomonadati</taxon>
        <taxon>Pseudomonadota</taxon>
        <taxon>Betaproteobacteria</taxon>
        <taxon>Burkholderiales</taxon>
        <taxon>Burkholderiaceae</taxon>
        <taxon>Cupriavidus</taxon>
    </lineage>
</organism>
<dbReference type="RefSeq" id="WP_224081617.1">
    <property type="nucleotide sequence ID" value="NZ_CAJZAI010000011.1"/>
</dbReference>
<reference evidence="1 2" key="1">
    <citation type="submission" date="2021-08" db="EMBL/GenBank/DDBJ databases">
        <authorList>
            <person name="Peeters C."/>
        </authorList>
    </citation>
    <scope>NUCLEOTIDE SEQUENCE [LARGE SCALE GENOMIC DNA]</scope>
    <source>
        <strain evidence="1 2">LMG 23992</strain>
    </source>
</reference>